<protein>
    <recommendedName>
        <fullName evidence="6">MYXO-CTERM domain-containing protein</fullName>
    </recommendedName>
</protein>
<name>A0A3Q8X564_9BACL</name>
<sequence length="113" mass="12154">MRKHMRNLPIAGAAFTMICLMLLAAHTDTAAANSSTYNTNMYGAKTGLNHALPSDSDPEAASRQPGISSAESTAFKTSFLGQEEHRQGRYPGWLGLFGLLGLLGLRGRSREKS</sequence>
<evidence type="ECO:0000256" key="2">
    <source>
        <dbReference type="SAM" id="Phobius"/>
    </source>
</evidence>
<reference evidence="5" key="1">
    <citation type="submission" date="2018-12" db="EMBL/GenBank/DDBJ databases">
        <title>Genome sequence of Peanibacillus sp.</title>
        <authorList>
            <person name="Subramani G."/>
            <person name="Srinivasan S."/>
            <person name="Kim M.K."/>
        </authorList>
    </citation>
    <scope>NUCLEOTIDE SEQUENCE [LARGE SCALE GENOMIC DNA]</scope>
    <source>
        <strain evidence="5">18JY67-1</strain>
    </source>
</reference>
<keyword evidence="5" id="KW-1185">Reference proteome</keyword>
<feature type="transmembrane region" description="Helical" evidence="2">
    <location>
        <begin position="90"/>
        <end position="107"/>
    </location>
</feature>
<keyword evidence="2" id="KW-1133">Transmembrane helix</keyword>
<evidence type="ECO:0000313" key="4">
    <source>
        <dbReference type="EMBL" id="AZN40776.1"/>
    </source>
</evidence>
<dbReference type="OrthoDB" id="2655517at2"/>
<evidence type="ECO:0000256" key="3">
    <source>
        <dbReference type="SAM" id="SignalP"/>
    </source>
</evidence>
<keyword evidence="2" id="KW-0472">Membrane</keyword>
<feature type="compositionally biased region" description="Polar residues" evidence="1">
    <location>
        <begin position="65"/>
        <end position="80"/>
    </location>
</feature>
<dbReference type="KEGG" id="palb:EJC50_14735"/>
<keyword evidence="3" id="KW-0732">Signal</keyword>
<proteinExistence type="predicted"/>
<evidence type="ECO:0008006" key="6">
    <source>
        <dbReference type="Google" id="ProtNLM"/>
    </source>
</evidence>
<feature type="signal peptide" evidence="3">
    <location>
        <begin position="1"/>
        <end position="24"/>
    </location>
</feature>
<keyword evidence="2" id="KW-0812">Transmembrane</keyword>
<accession>A0A3Q8X564</accession>
<dbReference type="EMBL" id="CP034437">
    <property type="protein sequence ID" value="AZN40776.1"/>
    <property type="molecule type" value="Genomic_DNA"/>
</dbReference>
<evidence type="ECO:0000313" key="5">
    <source>
        <dbReference type="Proteomes" id="UP000272528"/>
    </source>
</evidence>
<gene>
    <name evidence="4" type="ORF">EJC50_14735</name>
</gene>
<dbReference type="Proteomes" id="UP000272528">
    <property type="component" value="Chromosome"/>
</dbReference>
<feature type="region of interest" description="Disordered" evidence="1">
    <location>
        <begin position="48"/>
        <end position="80"/>
    </location>
</feature>
<dbReference type="AlphaFoldDB" id="A0A3Q8X564"/>
<evidence type="ECO:0000256" key="1">
    <source>
        <dbReference type="SAM" id="MobiDB-lite"/>
    </source>
</evidence>
<dbReference type="RefSeq" id="WP_126016195.1">
    <property type="nucleotide sequence ID" value="NZ_CP034437.1"/>
</dbReference>
<feature type="chain" id="PRO_5039341676" description="MYXO-CTERM domain-containing protein" evidence="3">
    <location>
        <begin position="25"/>
        <end position="113"/>
    </location>
</feature>
<organism evidence="4 5">
    <name type="scientific">Paenibacillus albus</name>
    <dbReference type="NCBI Taxonomy" id="2495582"/>
    <lineage>
        <taxon>Bacteria</taxon>
        <taxon>Bacillati</taxon>
        <taxon>Bacillota</taxon>
        <taxon>Bacilli</taxon>
        <taxon>Bacillales</taxon>
        <taxon>Paenibacillaceae</taxon>
        <taxon>Paenibacillus</taxon>
    </lineage>
</organism>